<name>A0A6A5BJG7_NAEFO</name>
<evidence type="ECO:0000256" key="1">
    <source>
        <dbReference type="SAM" id="MobiDB-lite"/>
    </source>
</evidence>
<dbReference type="EMBL" id="VFQX01000058">
    <property type="protein sequence ID" value="KAF0973775.1"/>
    <property type="molecule type" value="Genomic_DNA"/>
</dbReference>
<evidence type="ECO:0000313" key="3">
    <source>
        <dbReference type="Proteomes" id="UP000444721"/>
    </source>
</evidence>
<proteinExistence type="predicted"/>
<dbReference type="GeneID" id="68114380"/>
<gene>
    <name evidence="2" type="ORF">FDP41_007162</name>
</gene>
<organism evidence="2 3">
    <name type="scientific">Naegleria fowleri</name>
    <name type="common">Brain eating amoeba</name>
    <dbReference type="NCBI Taxonomy" id="5763"/>
    <lineage>
        <taxon>Eukaryota</taxon>
        <taxon>Discoba</taxon>
        <taxon>Heterolobosea</taxon>
        <taxon>Tetramitia</taxon>
        <taxon>Eutetramitia</taxon>
        <taxon>Vahlkampfiidae</taxon>
        <taxon>Naegleria</taxon>
    </lineage>
</organism>
<dbReference type="AlphaFoldDB" id="A0A6A5BJG7"/>
<feature type="compositionally biased region" description="Basic and acidic residues" evidence="1">
    <location>
        <begin position="76"/>
        <end position="96"/>
    </location>
</feature>
<dbReference type="VEuPathDB" id="AmoebaDB:FDP41_007162"/>
<accession>A0A6A5BJG7</accession>
<dbReference type="RefSeq" id="XP_044558488.1">
    <property type="nucleotide sequence ID" value="XM_044710877.1"/>
</dbReference>
<sequence>MNDTHHFKTIKALPSHPRHNDWNMFTVQGDEVVQLGVSTSWEMWKPSIPCMLQRGFSPSQIATEMTREIVQGVLAKGEKQSSKKRKEESTNNEKENIYGNYYEEKEVKSKNSNPYFEVADTAVRENICSFLLDCIMSNYMN</sequence>
<reference evidence="2 3" key="1">
    <citation type="journal article" date="2019" name="Sci. Rep.">
        <title>Nanopore sequencing improves the draft genome of the human pathogenic amoeba Naegleria fowleri.</title>
        <authorList>
            <person name="Liechti N."/>
            <person name="Schurch N."/>
            <person name="Bruggmann R."/>
            <person name="Wittwer M."/>
        </authorList>
    </citation>
    <scope>NUCLEOTIDE SEQUENCE [LARGE SCALE GENOMIC DNA]</scope>
    <source>
        <strain evidence="2 3">ATCC 30894</strain>
    </source>
</reference>
<dbReference type="Proteomes" id="UP000444721">
    <property type="component" value="Unassembled WGS sequence"/>
</dbReference>
<dbReference type="VEuPathDB" id="AmoebaDB:NF0054740"/>
<keyword evidence="3" id="KW-1185">Reference proteome</keyword>
<dbReference type="VEuPathDB" id="AmoebaDB:NfTy_009240"/>
<evidence type="ECO:0000313" key="2">
    <source>
        <dbReference type="EMBL" id="KAF0973775.1"/>
    </source>
</evidence>
<dbReference type="OrthoDB" id="10614888at2759"/>
<protein>
    <submittedName>
        <fullName evidence="2">Uncharacterized protein</fullName>
    </submittedName>
</protein>
<comment type="caution">
    <text evidence="2">The sequence shown here is derived from an EMBL/GenBank/DDBJ whole genome shotgun (WGS) entry which is preliminary data.</text>
</comment>
<feature type="region of interest" description="Disordered" evidence="1">
    <location>
        <begin position="73"/>
        <end position="96"/>
    </location>
</feature>